<dbReference type="AlphaFoldDB" id="A0A417XWQ9"/>
<dbReference type="Pfam" id="PF01636">
    <property type="entry name" value="APH"/>
    <property type="match status" value="1"/>
</dbReference>
<dbReference type="RefSeq" id="WP_118927587.1">
    <property type="nucleotide sequence ID" value="NZ_QXGH01000029.1"/>
</dbReference>
<evidence type="ECO:0000313" key="3">
    <source>
        <dbReference type="Proteomes" id="UP000283644"/>
    </source>
</evidence>
<dbReference type="InterPro" id="IPR011009">
    <property type="entry name" value="Kinase-like_dom_sf"/>
</dbReference>
<protein>
    <submittedName>
        <fullName evidence="2">Aminoglycoside phosphotransferase family protein</fullName>
    </submittedName>
</protein>
<dbReference type="SUPFAM" id="SSF56112">
    <property type="entry name" value="Protein kinase-like (PK-like)"/>
    <property type="match status" value="1"/>
</dbReference>
<organism evidence="2 3">
    <name type="scientific">Nocardioides immobilis</name>
    <dbReference type="NCBI Taxonomy" id="2049295"/>
    <lineage>
        <taxon>Bacteria</taxon>
        <taxon>Bacillati</taxon>
        <taxon>Actinomycetota</taxon>
        <taxon>Actinomycetes</taxon>
        <taxon>Propionibacteriales</taxon>
        <taxon>Nocardioidaceae</taxon>
        <taxon>Nocardioides</taxon>
    </lineage>
</organism>
<feature type="domain" description="Aminoglycoside phosphotransferase" evidence="1">
    <location>
        <begin position="11"/>
        <end position="247"/>
    </location>
</feature>
<dbReference type="EMBL" id="QXGH01000029">
    <property type="protein sequence ID" value="RHW24813.1"/>
    <property type="molecule type" value="Genomic_DNA"/>
</dbReference>
<dbReference type="Gene3D" id="3.90.1200.10">
    <property type="match status" value="1"/>
</dbReference>
<keyword evidence="3" id="KW-1185">Reference proteome</keyword>
<proteinExistence type="predicted"/>
<dbReference type="InterPro" id="IPR002575">
    <property type="entry name" value="Aminoglycoside_PTrfase"/>
</dbReference>
<dbReference type="GO" id="GO:0016740">
    <property type="term" value="F:transferase activity"/>
    <property type="evidence" value="ECO:0007669"/>
    <property type="project" value="UniProtKB-KW"/>
</dbReference>
<gene>
    <name evidence="2" type="ORF">D0Z08_22870</name>
</gene>
<comment type="caution">
    <text evidence="2">The sequence shown here is derived from an EMBL/GenBank/DDBJ whole genome shotgun (WGS) entry which is preliminary data.</text>
</comment>
<sequence length="302" mass="32243">MDPFSAAGASIAPLEGGWSGETFVAEAGGERTVVRIYADPRHSQHAAEIAASLLRLLRGLLPVPQVREVRRADPAAGTPALLVTEWLPGVRGDLLLPTLDGAGLRRAGAAVGEVAAVLAGMPTLRGGLFADGDLTIEPFDSGLADWVERHRDDLVRMDWHSGEIDDLVGIAERAQARLDTVGRTSLVHADLNPKNLLLDPETLTVTGVLDWEFTHSGHPFTDLGNVARFDREPPYLEGVLGAWEDRHGTAADEALDLARAADLLALVDLAARSGTNPVATRAEANLRAIVDTRDWHAVPGQE</sequence>
<accession>A0A417XWQ9</accession>
<name>A0A417XWQ9_9ACTN</name>
<keyword evidence="2" id="KW-0808">Transferase</keyword>
<dbReference type="InterPro" id="IPR051678">
    <property type="entry name" value="AGP_Transferase"/>
</dbReference>
<dbReference type="Proteomes" id="UP000283644">
    <property type="component" value="Unassembled WGS sequence"/>
</dbReference>
<evidence type="ECO:0000313" key="2">
    <source>
        <dbReference type="EMBL" id="RHW24813.1"/>
    </source>
</evidence>
<reference evidence="2 3" key="1">
    <citation type="submission" date="2018-09" db="EMBL/GenBank/DDBJ databases">
        <title>Genome sequencing of Nocardioides immobilis CCTCC AB 2017083 for comparison to Nocardioides silvaticus.</title>
        <authorList>
            <person name="Li C."/>
            <person name="Wang G."/>
        </authorList>
    </citation>
    <scope>NUCLEOTIDE SEQUENCE [LARGE SCALE GENOMIC DNA]</scope>
    <source>
        <strain evidence="2 3">CCTCC AB 2017083</strain>
    </source>
</reference>
<dbReference type="PANTHER" id="PTHR21310">
    <property type="entry name" value="AMINOGLYCOSIDE PHOSPHOTRANSFERASE-RELATED-RELATED"/>
    <property type="match status" value="1"/>
</dbReference>
<dbReference type="OrthoDB" id="7326703at2"/>
<evidence type="ECO:0000259" key="1">
    <source>
        <dbReference type="Pfam" id="PF01636"/>
    </source>
</evidence>